<gene>
    <name evidence="1" type="ordered locus">Caka_0050</name>
</gene>
<dbReference type="Proteomes" id="UP000000925">
    <property type="component" value="Chromosome"/>
</dbReference>
<keyword evidence="2" id="KW-1185">Reference proteome</keyword>
<protein>
    <submittedName>
        <fullName evidence="1">Uncharacterized protein</fullName>
    </submittedName>
</protein>
<dbReference type="AlphaFoldDB" id="D5EKX7"/>
<accession>D5EKX7</accession>
<dbReference type="KEGG" id="caa:Caka_0050"/>
<evidence type="ECO:0000313" key="1">
    <source>
        <dbReference type="EMBL" id="ADE53079.1"/>
    </source>
</evidence>
<dbReference type="HOGENOM" id="CLU_2988925_0_0_0"/>
<reference evidence="1 2" key="1">
    <citation type="journal article" date="2010" name="Stand. Genomic Sci.">
        <title>Complete genome sequence of Coraliomargarita akajimensis type strain (04OKA010-24).</title>
        <authorList>
            <person name="Mavromatis K."/>
            <person name="Abt B."/>
            <person name="Brambilla E."/>
            <person name="Lapidus A."/>
            <person name="Copeland A."/>
            <person name="Deshpande S."/>
            <person name="Nolan M."/>
            <person name="Lucas S."/>
            <person name="Tice H."/>
            <person name="Cheng J.F."/>
            <person name="Han C."/>
            <person name="Detter J.C."/>
            <person name="Woyke T."/>
            <person name="Goodwin L."/>
            <person name="Pitluck S."/>
            <person name="Held B."/>
            <person name="Brettin T."/>
            <person name="Tapia R."/>
            <person name="Ivanova N."/>
            <person name="Mikhailova N."/>
            <person name="Pati A."/>
            <person name="Liolios K."/>
            <person name="Chen A."/>
            <person name="Palaniappan K."/>
            <person name="Land M."/>
            <person name="Hauser L."/>
            <person name="Chang Y.J."/>
            <person name="Jeffries C.D."/>
            <person name="Rohde M."/>
            <person name="Goker M."/>
            <person name="Bristow J."/>
            <person name="Eisen J.A."/>
            <person name="Markowitz V."/>
            <person name="Hugenholtz P."/>
            <person name="Klenk H.P."/>
            <person name="Kyrpides N.C."/>
        </authorList>
    </citation>
    <scope>NUCLEOTIDE SEQUENCE [LARGE SCALE GENOMIC DNA]</scope>
    <source>
        <strain evidence="2">DSM 45221 / IAM 15411 / JCM 23193 / KCTC 12865</strain>
    </source>
</reference>
<dbReference type="EMBL" id="CP001998">
    <property type="protein sequence ID" value="ADE53079.1"/>
    <property type="molecule type" value="Genomic_DNA"/>
</dbReference>
<sequence length="57" mass="6345">MQPINDFGLIGVQAQKMDRFHFRVKPCTPATNECLKDVAASVRRGVCWLLGELSVVV</sequence>
<dbReference type="STRING" id="583355.Caka_0050"/>
<proteinExistence type="predicted"/>
<organism evidence="1 2">
    <name type="scientific">Coraliomargarita akajimensis (strain DSM 45221 / IAM 15411 / JCM 23193 / KCTC 12865 / 04OKA010-24)</name>
    <dbReference type="NCBI Taxonomy" id="583355"/>
    <lineage>
        <taxon>Bacteria</taxon>
        <taxon>Pseudomonadati</taxon>
        <taxon>Verrucomicrobiota</taxon>
        <taxon>Opitutia</taxon>
        <taxon>Puniceicoccales</taxon>
        <taxon>Coraliomargaritaceae</taxon>
        <taxon>Coraliomargarita</taxon>
    </lineage>
</organism>
<evidence type="ECO:0000313" key="2">
    <source>
        <dbReference type="Proteomes" id="UP000000925"/>
    </source>
</evidence>
<name>D5EKX7_CORAD</name>